<feature type="coiled-coil region" evidence="1">
    <location>
        <begin position="17"/>
        <end position="51"/>
    </location>
</feature>
<name>A0A1H6TV24_9GAMM</name>
<gene>
    <name evidence="2" type="ORF">SAMN05421831_1113</name>
</gene>
<evidence type="ECO:0000313" key="2">
    <source>
        <dbReference type="EMBL" id="SEI81097.1"/>
    </source>
</evidence>
<dbReference type="AlphaFoldDB" id="A0A1H6TV24"/>
<organism evidence="2 3">
    <name type="scientific">Allopseudospirillum japonicum</name>
    <dbReference type="NCBI Taxonomy" id="64971"/>
    <lineage>
        <taxon>Bacteria</taxon>
        <taxon>Pseudomonadati</taxon>
        <taxon>Pseudomonadota</taxon>
        <taxon>Gammaproteobacteria</taxon>
        <taxon>Oceanospirillales</taxon>
        <taxon>Oceanospirillaceae</taxon>
        <taxon>Allopseudospirillum</taxon>
    </lineage>
</organism>
<dbReference type="EMBL" id="FNYH01000011">
    <property type="protein sequence ID" value="SEI81097.1"/>
    <property type="molecule type" value="Genomic_DNA"/>
</dbReference>
<accession>A0A1H6TV24</accession>
<dbReference type="RefSeq" id="WP_093311307.1">
    <property type="nucleotide sequence ID" value="NZ_FNYH01000011.1"/>
</dbReference>
<dbReference type="STRING" id="64971.SAMN05421831_1113"/>
<protein>
    <submittedName>
        <fullName evidence="2">Uncharacterized protein</fullName>
    </submittedName>
</protein>
<keyword evidence="1" id="KW-0175">Coiled coil</keyword>
<evidence type="ECO:0000256" key="1">
    <source>
        <dbReference type="SAM" id="Coils"/>
    </source>
</evidence>
<sequence>MSSTAQEISPHPSQEISPELRERLTRLEIKLDLYNERLHELMRRIEQLENASSRRFLRR</sequence>
<reference evidence="3" key="1">
    <citation type="submission" date="2016-10" db="EMBL/GenBank/DDBJ databases">
        <authorList>
            <person name="Varghese N."/>
            <person name="Submissions S."/>
        </authorList>
    </citation>
    <scope>NUCLEOTIDE SEQUENCE [LARGE SCALE GENOMIC DNA]</scope>
    <source>
        <strain evidence="3">DSM 7165</strain>
    </source>
</reference>
<proteinExistence type="predicted"/>
<keyword evidence="3" id="KW-1185">Reference proteome</keyword>
<dbReference type="Proteomes" id="UP000242999">
    <property type="component" value="Unassembled WGS sequence"/>
</dbReference>
<evidence type="ECO:0000313" key="3">
    <source>
        <dbReference type="Proteomes" id="UP000242999"/>
    </source>
</evidence>